<proteinExistence type="predicted"/>
<reference evidence="1" key="2">
    <citation type="submission" date="2021-12" db="EMBL/GenBank/DDBJ databases">
        <title>Resequencing data analysis of finger millet.</title>
        <authorList>
            <person name="Hatakeyama M."/>
            <person name="Aluri S."/>
            <person name="Balachadran M.T."/>
            <person name="Sivarajan S.R."/>
            <person name="Poveda L."/>
            <person name="Shimizu-Inatsugi R."/>
            <person name="Schlapbach R."/>
            <person name="Sreeman S.M."/>
            <person name="Shimizu K.K."/>
        </authorList>
    </citation>
    <scope>NUCLEOTIDE SEQUENCE</scope>
</reference>
<reference evidence="1" key="1">
    <citation type="journal article" date="2018" name="DNA Res.">
        <title>Multiple hybrid de novo genome assembly of finger millet, an orphan allotetraploid crop.</title>
        <authorList>
            <person name="Hatakeyama M."/>
            <person name="Aluri S."/>
            <person name="Balachadran M.T."/>
            <person name="Sivarajan S.R."/>
            <person name="Patrignani A."/>
            <person name="Gruter S."/>
            <person name="Poveda L."/>
            <person name="Shimizu-Inatsugi R."/>
            <person name="Baeten J."/>
            <person name="Francoijs K.J."/>
            <person name="Nataraja K.N."/>
            <person name="Reddy Y.A.N."/>
            <person name="Phadnis S."/>
            <person name="Ravikumar R.L."/>
            <person name="Schlapbach R."/>
            <person name="Sreeman S.M."/>
            <person name="Shimizu K.K."/>
        </authorList>
    </citation>
    <scope>NUCLEOTIDE SEQUENCE</scope>
</reference>
<dbReference type="EMBL" id="BQKI01000093">
    <property type="protein sequence ID" value="GJN37143.1"/>
    <property type="molecule type" value="Genomic_DNA"/>
</dbReference>
<name>A0AAV5FQL4_ELECO</name>
<evidence type="ECO:0000313" key="1">
    <source>
        <dbReference type="EMBL" id="GJN37143.1"/>
    </source>
</evidence>
<dbReference type="AlphaFoldDB" id="A0AAV5FQL4"/>
<protein>
    <submittedName>
        <fullName evidence="1">Uncharacterized protein</fullName>
    </submittedName>
</protein>
<gene>
    <name evidence="1" type="primary">gb26068</name>
    <name evidence="1" type="ORF">PR202_gb26068</name>
</gene>
<keyword evidence="2" id="KW-1185">Reference proteome</keyword>
<dbReference type="Proteomes" id="UP001054889">
    <property type="component" value="Unassembled WGS sequence"/>
</dbReference>
<sequence>MEAIAIGVGPNSLDELLPDLPPPRPEKLKNDHAAILPSQELLTREQTLLEVREFDQHGGKQEDECWGGKLGRRDKICPLHGRIRRGGGHGSGPAAGI</sequence>
<accession>A0AAV5FQL4</accession>
<comment type="caution">
    <text evidence="1">The sequence shown here is derived from an EMBL/GenBank/DDBJ whole genome shotgun (WGS) entry which is preliminary data.</text>
</comment>
<evidence type="ECO:0000313" key="2">
    <source>
        <dbReference type="Proteomes" id="UP001054889"/>
    </source>
</evidence>
<organism evidence="1 2">
    <name type="scientific">Eleusine coracana subsp. coracana</name>
    <dbReference type="NCBI Taxonomy" id="191504"/>
    <lineage>
        <taxon>Eukaryota</taxon>
        <taxon>Viridiplantae</taxon>
        <taxon>Streptophyta</taxon>
        <taxon>Embryophyta</taxon>
        <taxon>Tracheophyta</taxon>
        <taxon>Spermatophyta</taxon>
        <taxon>Magnoliopsida</taxon>
        <taxon>Liliopsida</taxon>
        <taxon>Poales</taxon>
        <taxon>Poaceae</taxon>
        <taxon>PACMAD clade</taxon>
        <taxon>Chloridoideae</taxon>
        <taxon>Cynodonteae</taxon>
        <taxon>Eleusininae</taxon>
        <taxon>Eleusine</taxon>
    </lineage>
</organism>